<keyword evidence="4" id="KW-0233">DNA recombination</keyword>
<feature type="region of interest" description="Disordered" evidence="8">
    <location>
        <begin position="1"/>
        <end position="43"/>
    </location>
</feature>
<sequence>MPRNWKTHGSSKCSSQSQKSNDNCPLDKKLPGTSKDSESPYKNILHGINRVSLANDANDFASPKVPKKKSAPKKPVLAKKKTPKKGNKKKINPILKCFEDNSENIDVNPDHLQMALALSRSTFAQENPGGDAESQSSILTAEKIPKVTTFLEKYGFKCNRTQANSKSRLEETKKKKNSKFRFVTPALYTRSEEDRISLINSKVIAIIEEQNQFKIIKEIDHSKSIKSSYLKQFQSTNKCWNINNALFSNEFIISTLNLDPSENTAGCLLKNWDDIQGRDKSPQPNPLNKETAPQILDDIERETKNKRICSSPDLFDDSSSDSLIFTNNELEITPHNNSQIEISPSKLQTFCTNEPDVSPQSVDQPTCSIEIQKKPTKTGTINFDSLLPKVSIESTIVTNSKVPSEFESTYFKDIKSVESSPKQDIEQYCKGIEHYESFYEPTEKNNEFIDLTYSSDEDQSCETSDFNKKNTDQDQHEETVQASNARPSLITKRSSLDSGNISLEYNRTKSLNVTDYVLQVLNSQDMEEIENNSKSSLSQESTEIVSDEELNYSSRFSESCVNPKMYDLETVNDCHDFDDEDAKDIHDDNKKSPINDEETASVMHKIDVEKPEPLTSDQACLTPVETKKPSLNLNTPDNIIIKTHNVTPMADYDAMDTPKIQDELDKFGIKPLKRRRGVELLKYIYESSHPIVDINAATIESPVKRRKLNPDFENQKPEDIKIVGATLTENENDDLLFERRFSKKIASCRVPLQIAWYNFLCCNPVLKENILLYEPIQLEVVVAMLNDQSGCKFHIEDLISFFDKKCITFRTNQWKNGKKRNPTKLQD</sequence>
<organism evidence="9 10">
    <name type="scientific">Phyllotreta striolata</name>
    <name type="common">Striped flea beetle</name>
    <name type="synonym">Crioceris striolata</name>
    <dbReference type="NCBI Taxonomy" id="444603"/>
    <lineage>
        <taxon>Eukaryota</taxon>
        <taxon>Metazoa</taxon>
        <taxon>Ecdysozoa</taxon>
        <taxon>Arthropoda</taxon>
        <taxon>Hexapoda</taxon>
        <taxon>Insecta</taxon>
        <taxon>Pterygota</taxon>
        <taxon>Neoptera</taxon>
        <taxon>Endopterygota</taxon>
        <taxon>Coleoptera</taxon>
        <taxon>Polyphaga</taxon>
        <taxon>Cucujiformia</taxon>
        <taxon>Chrysomeloidea</taxon>
        <taxon>Chrysomelidae</taxon>
        <taxon>Galerucinae</taxon>
        <taxon>Alticini</taxon>
        <taxon>Phyllotreta</taxon>
    </lineage>
</organism>
<proteinExistence type="inferred from homology"/>
<dbReference type="Pfam" id="PF09494">
    <property type="entry name" value="Slx4"/>
    <property type="match status" value="1"/>
</dbReference>
<dbReference type="PANTHER" id="PTHR21541">
    <property type="entry name" value="BTB POZ DOMAIN CONTAINING 12"/>
    <property type="match status" value="1"/>
</dbReference>
<comment type="similarity">
    <text evidence="2">Belongs to the SLX4 family.</text>
</comment>
<comment type="subcellular location">
    <subcellularLocation>
        <location evidence="1">Nucleus</location>
    </subcellularLocation>
</comment>
<dbReference type="PANTHER" id="PTHR21541:SF3">
    <property type="entry name" value="STRUCTURE-SPECIFIC ENDONUCLEASE SUBUNIT SLX4"/>
    <property type="match status" value="1"/>
</dbReference>
<feature type="region of interest" description="Disordered" evidence="8">
    <location>
        <begin position="58"/>
        <end position="88"/>
    </location>
</feature>
<gene>
    <name evidence="9" type="ORF">PHYEVI_LOCUS6276</name>
</gene>
<dbReference type="InterPro" id="IPR018574">
    <property type="entry name" value="Structure-sp_endonuc_su_Slx4"/>
</dbReference>
<feature type="compositionally biased region" description="Low complexity" evidence="8">
    <location>
        <begin position="10"/>
        <end position="20"/>
    </location>
</feature>
<dbReference type="GO" id="GO:0006260">
    <property type="term" value="P:DNA replication"/>
    <property type="evidence" value="ECO:0007669"/>
    <property type="project" value="InterPro"/>
</dbReference>
<evidence type="ECO:0000256" key="8">
    <source>
        <dbReference type="SAM" id="MobiDB-lite"/>
    </source>
</evidence>
<feature type="compositionally biased region" description="Basic residues" evidence="8">
    <location>
        <begin position="65"/>
        <end position="88"/>
    </location>
</feature>
<protein>
    <recommendedName>
        <fullName evidence="7">Structure-specific endonuclease subunit SLX4</fullName>
    </recommendedName>
</protein>
<dbReference type="Proteomes" id="UP001153712">
    <property type="component" value="Chromosome 3"/>
</dbReference>
<feature type="compositionally biased region" description="Basic and acidic residues" evidence="8">
    <location>
        <begin position="465"/>
        <end position="479"/>
    </location>
</feature>
<feature type="compositionally biased region" description="Basic and acidic residues" evidence="8">
    <location>
        <begin position="25"/>
        <end position="39"/>
    </location>
</feature>
<dbReference type="EMBL" id="OU900096">
    <property type="protein sequence ID" value="CAG9859915.1"/>
    <property type="molecule type" value="Genomic_DNA"/>
</dbReference>
<keyword evidence="6" id="KW-0539">Nucleus</keyword>
<dbReference type="GO" id="GO:0000712">
    <property type="term" value="P:resolution of meiotic recombination intermediates"/>
    <property type="evidence" value="ECO:0007669"/>
    <property type="project" value="TreeGrafter"/>
</dbReference>
<dbReference type="GO" id="GO:0006281">
    <property type="term" value="P:DNA repair"/>
    <property type="evidence" value="ECO:0007669"/>
    <property type="project" value="UniProtKB-KW"/>
</dbReference>
<reference evidence="9" key="1">
    <citation type="submission" date="2022-01" db="EMBL/GenBank/DDBJ databases">
        <authorList>
            <person name="King R."/>
        </authorList>
    </citation>
    <scope>NUCLEOTIDE SEQUENCE</scope>
</reference>
<evidence type="ECO:0000256" key="5">
    <source>
        <dbReference type="ARBA" id="ARBA00023204"/>
    </source>
</evidence>
<evidence type="ECO:0000256" key="1">
    <source>
        <dbReference type="ARBA" id="ARBA00004123"/>
    </source>
</evidence>
<keyword evidence="10" id="KW-1185">Reference proteome</keyword>
<evidence type="ECO:0000256" key="7">
    <source>
        <dbReference type="ARBA" id="ARBA00029496"/>
    </source>
</evidence>
<evidence type="ECO:0000256" key="2">
    <source>
        <dbReference type="ARBA" id="ARBA00006661"/>
    </source>
</evidence>
<evidence type="ECO:0000256" key="6">
    <source>
        <dbReference type="ARBA" id="ARBA00023242"/>
    </source>
</evidence>
<dbReference type="OrthoDB" id="5576441at2759"/>
<keyword evidence="5" id="KW-0234">DNA repair</keyword>
<dbReference type="CDD" id="cd22999">
    <property type="entry name" value="SAP_SLX4"/>
    <property type="match status" value="1"/>
</dbReference>
<feature type="region of interest" description="Disordered" evidence="8">
    <location>
        <begin position="459"/>
        <end position="485"/>
    </location>
</feature>
<evidence type="ECO:0000313" key="10">
    <source>
        <dbReference type="Proteomes" id="UP001153712"/>
    </source>
</evidence>
<accession>A0A9N9TPW8</accession>
<name>A0A9N9TPW8_PHYSR</name>
<evidence type="ECO:0000313" key="9">
    <source>
        <dbReference type="EMBL" id="CAG9859915.1"/>
    </source>
</evidence>
<dbReference type="GO" id="GO:0033557">
    <property type="term" value="C:Slx1-Slx4 complex"/>
    <property type="evidence" value="ECO:0007669"/>
    <property type="project" value="InterPro"/>
</dbReference>
<evidence type="ECO:0000256" key="3">
    <source>
        <dbReference type="ARBA" id="ARBA00022763"/>
    </source>
</evidence>
<dbReference type="AlphaFoldDB" id="A0A9N9TPW8"/>
<keyword evidence="3" id="KW-0227">DNA damage</keyword>
<evidence type="ECO:0000256" key="4">
    <source>
        <dbReference type="ARBA" id="ARBA00023172"/>
    </source>
</evidence>